<evidence type="ECO:0000313" key="3">
    <source>
        <dbReference type="Proteomes" id="UP000604898"/>
    </source>
</evidence>
<dbReference type="Proteomes" id="UP000604898">
    <property type="component" value="Unassembled WGS sequence"/>
</dbReference>
<dbReference type="RefSeq" id="WP_202722380.1">
    <property type="nucleotide sequence ID" value="NZ_BPEX01000030.1"/>
</dbReference>
<keyword evidence="3" id="KW-1185">Reference proteome</keyword>
<feature type="signal peptide" evidence="1">
    <location>
        <begin position="1"/>
        <end position="19"/>
    </location>
</feature>
<proteinExistence type="predicted"/>
<feature type="chain" id="PRO_5045755786" description="Outer membrane protein beta-barrel domain-containing protein" evidence="1">
    <location>
        <begin position="20"/>
        <end position="273"/>
    </location>
</feature>
<evidence type="ECO:0008006" key="4">
    <source>
        <dbReference type="Google" id="ProtNLM"/>
    </source>
</evidence>
<evidence type="ECO:0000256" key="1">
    <source>
        <dbReference type="SAM" id="SignalP"/>
    </source>
</evidence>
<organism evidence="2 3">
    <name type="scientific">Shewanella schlegeliana</name>
    <dbReference type="NCBI Taxonomy" id="190308"/>
    <lineage>
        <taxon>Bacteria</taxon>
        <taxon>Pseudomonadati</taxon>
        <taxon>Pseudomonadota</taxon>
        <taxon>Gammaproteobacteria</taxon>
        <taxon>Alteromonadales</taxon>
        <taxon>Shewanellaceae</taxon>
        <taxon>Shewanella</taxon>
    </lineage>
</organism>
<dbReference type="EMBL" id="JAESVD010000007">
    <property type="protein sequence ID" value="MBL4914121.1"/>
    <property type="molecule type" value="Genomic_DNA"/>
</dbReference>
<reference evidence="2 3" key="1">
    <citation type="submission" date="2021-01" db="EMBL/GenBank/DDBJ databases">
        <title>Genome sequence of Shewanella schlegeliana JCM 11561.</title>
        <authorList>
            <person name="Zhang H."/>
            <person name="Li C."/>
        </authorList>
    </citation>
    <scope>NUCLEOTIDE SEQUENCE [LARGE SCALE GENOMIC DNA]</scope>
    <source>
        <strain evidence="2 3">JCM 11561</strain>
    </source>
</reference>
<gene>
    <name evidence="2" type="ORF">JMA39_13445</name>
</gene>
<protein>
    <recommendedName>
        <fullName evidence="4">Outer membrane protein beta-barrel domain-containing protein</fullName>
    </recommendedName>
</protein>
<name>A0ABS1T3R4_9GAMM</name>
<evidence type="ECO:0000313" key="2">
    <source>
        <dbReference type="EMBL" id="MBL4914121.1"/>
    </source>
</evidence>
<accession>A0ABS1T3R4</accession>
<comment type="caution">
    <text evidence="2">The sequence shown here is derived from an EMBL/GenBank/DDBJ whole genome shotgun (WGS) entry which is preliminary data.</text>
</comment>
<keyword evidence="1" id="KW-0732">Signal</keyword>
<sequence>MKKLTVGLLTLIAHSAAFASEEYEIGPDSYGESKDEWSYLIAFPMVWAPDISGSISADSQRVDIDVPFKNIIDNLNFGVIGELYAQKGDWLYSLRVNYLRIKSDTQTEGLTGPITGGIISPGHNIETDMHLAVNDFLAGYEVAPGLRLFTGVRHVFSKIDLNIKPLSDDGLININAQVPIADEHLFDWLVGMTYRYWVSESWGLSVGADTKIYGDNDRDYGFNASALYRFGDLHNVWIGYRYLQIGNDSEVDGVKYEMDFIEKGPQIGWAFSF</sequence>